<sequence length="132" mass="14672">MGVAEGMFIEDAIAKYGQKNYKNQGEGMQHMVQRLLDEWETIWEDSNSKNQLNVLLCTHGGVVTNLSNHLFSDFGYKLGDGLTVDDLKFPFNTSVTVIDVSKEDLKDGCIVLFGSTIHLGAEGMKVTDQRIV</sequence>
<dbReference type="AlphaFoldDB" id="A0A9W6Z3Y8"/>
<dbReference type="Proteomes" id="UP001165063">
    <property type="component" value="Unassembled WGS sequence"/>
</dbReference>
<name>A0A9W6Z3Y8_AMBMO</name>
<accession>A0A9W6Z3Y8</accession>
<organism evidence="1 2">
    <name type="scientific">Ambrosiozyma monospora</name>
    <name type="common">Yeast</name>
    <name type="synonym">Endomycopsis monosporus</name>
    <dbReference type="NCBI Taxonomy" id="43982"/>
    <lineage>
        <taxon>Eukaryota</taxon>
        <taxon>Fungi</taxon>
        <taxon>Dikarya</taxon>
        <taxon>Ascomycota</taxon>
        <taxon>Saccharomycotina</taxon>
        <taxon>Pichiomycetes</taxon>
        <taxon>Pichiales</taxon>
        <taxon>Pichiaceae</taxon>
        <taxon>Ambrosiozyma</taxon>
    </lineage>
</organism>
<dbReference type="OrthoDB" id="354304at2759"/>
<dbReference type="InterPro" id="IPR029033">
    <property type="entry name" value="His_PPase_superfam"/>
</dbReference>
<dbReference type="Pfam" id="PF00300">
    <property type="entry name" value="His_Phos_1"/>
    <property type="match status" value="1"/>
</dbReference>
<keyword evidence="2" id="KW-1185">Reference proteome</keyword>
<evidence type="ECO:0000313" key="2">
    <source>
        <dbReference type="Proteomes" id="UP001165063"/>
    </source>
</evidence>
<dbReference type="InterPro" id="IPR013078">
    <property type="entry name" value="His_Pase_superF_clade-1"/>
</dbReference>
<dbReference type="SUPFAM" id="SSF53254">
    <property type="entry name" value="Phosphoglycerate mutase-like"/>
    <property type="match status" value="1"/>
</dbReference>
<comment type="caution">
    <text evidence="1">The sequence shown here is derived from an EMBL/GenBank/DDBJ whole genome shotgun (WGS) entry which is preliminary data.</text>
</comment>
<reference evidence="1" key="1">
    <citation type="submission" date="2023-04" db="EMBL/GenBank/DDBJ databases">
        <title>Ambrosiozyma monospora NBRC 1965.</title>
        <authorList>
            <person name="Ichikawa N."/>
            <person name="Sato H."/>
            <person name="Tonouchi N."/>
        </authorList>
    </citation>
    <scope>NUCLEOTIDE SEQUENCE</scope>
    <source>
        <strain evidence="1">NBRC 1965</strain>
    </source>
</reference>
<evidence type="ECO:0000313" key="1">
    <source>
        <dbReference type="EMBL" id="GMG55760.1"/>
    </source>
</evidence>
<dbReference type="Gene3D" id="3.40.50.1240">
    <property type="entry name" value="Phosphoglycerate mutase-like"/>
    <property type="match status" value="1"/>
</dbReference>
<dbReference type="EMBL" id="BSXU01006137">
    <property type="protein sequence ID" value="GMG55760.1"/>
    <property type="molecule type" value="Genomic_DNA"/>
</dbReference>
<gene>
    <name evidence="1" type="ORF">Amon01_000783200</name>
</gene>
<proteinExistence type="predicted"/>
<protein>
    <submittedName>
        <fullName evidence="1">Unnamed protein product</fullName>
    </submittedName>
</protein>